<dbReference type="AlphaFoldDB" id="A0A097R0D2"/>
<name>A0A097R0D2_HAFAL</name>
<dbReference type="PATRIC" id="fig|1453496.5.peg.1430"/>
<sequence>MLHRTYSPDDFNTHGMLRLPWAFWLVLILQAKTWFLFVMAGSSRQQGADLLALFYPDRGLFWSGMLVGLPAALGFLLSGRRHLWKGLWKSWRWVLILTTLAQMGLQAVPFWTNSNDVTLLSLVILLLDLLAVAYLLFNSRLIDSFKISESFNTEA</sequence>
<dbReference type="OrthoDB" id="6314776at2"/>
<feature type="transmembrane region" description="Helical" evidence="1">
    <location>
        <begin position="60"/>
        <end position="79"/>
    </location>
</feature>
<keyword evidence="3" id="KW-1185">Reference proteome</keyword>
<protein>
    <submittedName>
        <fullName evidence="2">Membrane protein</fullName>
    </submittedName>
</protein>
<keyword evidence="1" id="KW-1133">Transmembrane helix</keyword>
<dbReference type="EMBL" id="CP009706">
    <property type="protein sequence ID" value="AIU72193.1"/>
    <property type="molecule type" value="Genomic_DNA"/>
</dbReference>
<dbReference type="GeneID" id="78450432"/>
<dbReference type="KEGG" id="hav:AT03_07165"/>
<accession>A0A097R0D2</accession>
<evidence type="ECO:0000313" key="3">
    <source>
        <dbReference type="Proteomes" id="UP000029986"/>
    </source>
</evidence>
<evidence type="ECO:0000313" key="2">
    <source>
        <dbReference type="EMBL" id="AIU72193.1"/>
    </source>
</evidence>
<dbReference type="HOGENOM" id="CLU_115420_1_0_6"/>
<dbReference type="InterPro" id="IPR021318">
    <property type="entry name" value="DUF2919"/>
</dbReference>
<proteinExistence type="predicted"/>
<dbReference type="Proteomes" id="UP000029986">
    <property type="component" value="Chromosome"/>
</dbReference>
<keyword evidence="1" id="KW-0812">Transmembrane</keyword>
<organism evidence="2 3">
    <name type="scientific">Hafnia alvei FB1</name>
    <dbReference type="NCBI Taxonomy" id="1453496"/>
    <lineage>
        <taxon>Bacteria</taxon>
        <taxon>Pseudomonadati</taxon>
        <taxon>Pseudomonadota</taxon>
        <taxon>Gammaproteobacteria</taxon>
        <taxon>Enterobacterales</taxon>
        <taxon>Hafniaceae</taxon>
        <taxon>Hafnia</taxon>
    </lineage>
</organism>
<gene>
    <name evidence="2" type="ORF">AT03_07165</name>
</gene>
<dbReference type="RefSeq" id="WP_025800760.1">
    <property type="nucleotide sequence ID" value="NZ_CP009706.1"/>
</dbReference>
<feature type="transmembrane region" description="Helical" evidence="1">
    <location>
        <begin position="91"/>
        <end position="111"/>
    </location>
</feature>
<dbReference type="Pfam" id="PF11143">
    <property type="entry name" value="DUF2919"/>
    <property type="match status" value="1"/>
</dbReference>
<feature type="transmembrane region" description="Helical" evidence="1">
    <location>
        <begin position="117"/>
        <end position="137"/>
    </location>
</feature>
<reference evidence="2 3" key="1">
    <citation type="journal article" date="2014" name="Gut Pathog.">
        <title>Gene clusters of Hafnia alvei strain FB1 important in survival and pathogenesis: a draft genome perspective.</title>
        <authorList>
            <person name="Tan J.Y."/>
            <person name="Yin W.F."/>
            <person name="Chan K.G."/>
        </authorList>
    </citation>
    <scope>NUCLEOTIDE SEQUENCE [LARGE SCALE GENOMIC DNA]</scope>
    <source>
        <strain evidence="2 3">FB1</strain>
    </source>
</reference>
<dbReference type="eggNOG" id="ENOG5032RZ4">
    <property type="taxonomic scope" value="Bacteria"/>
</dbReference>
<keyword evidence="1" id="KW-0472">Membrane</keyword>
<feature type="transmembrane region" description="Helical" evidence="1">
    <location>
        <begin position="21"/>
        <end position="40"/>
    </location>
</feature>
<evidence type="ECO:0000256" key="1">
    <source>
        <dbReference type="SAM" id="Phobius"/>
    </source>
</evidence>